<evidence type="ECO:0000256" key="7">
    <source>
        <dbReference type="ARBA" id="ARBA00022840"/>
    </source>
</evidence>
<dbReference type="Gene3D" id="3.30.930.10">
    <property type="entry name" value="Bira Bifunctional Protein, Domain 2"/>
    <property type="match status" value="1"/>
</dbReference>
<dbReference type="GO" id="GO:0006427">
    <property type="term" value="P:histidyl-tRNA aminoacylation"/>
    <property type="evidence" value="ECO:0007669"/>
    <property type="project" value="UniProtKB-UniRule"/>
</dbReference>
<keyword evidence="4 11" id="KW-0963">Cytoplasm</keyword>
<dbReference type="AlphaFoldDB" id="A0A378TS14"/>
<evidence type="ECO:0000256" key="9">
    <source>
        <dbReference type="ARBA" id="ARBA00023146"/>
    </source>
</evidence>
<dbReference type="GO" id="GO:0005737">
    <property type="term" value="C:cytoplasm"/>
    <property type="evidence" value="ECO:0007669"/>
    <property type="project" value="UniProtKB-SubCell"/>
</dbReference>
<dbReference type="HAMAP" id="MF_00127">
    <property type="entry name" value="His_tRNA_synth"/>
    <property type="match status" value="1"/>
</dbReference>
<dbReference type="GO" id="GO:0005524">
    <property type="term" value="F:ATP binding"/>
    <property type="evidence" value="ECO:0007669"/>
    <property type="project" value="UniProtKB-UniRule"/>
</dbReference>
<evidence type="ECO:0000256" key="4">
    <source>
        <dbReference type="ARBA" id="ARBA00022490"/>
    </source>
</evidence>
<organism evidence="13 14">
    <name type="scientific">Moraxella lacunata</name>
    <dbReference type="NCBI Taxonomy" id="477"/>
    <lineage>
        <taxon>Bacteria</taxon>
        <taxon>Pseudomonadati</taxon>
        <taxon>Pseudomonadota</taxon>
        <taxon>Gammaproteobacteria</taxon>
        <taxon>Moraxellales</taxon>
        <taxon>Moraxellaceae</taxon>
        <taxon>Moraxella</taxon>
    </lineage>
</organism>
<dbReference type="InterPro" id="IPR015807">
    <property type="entry name" value="His-tRNA-ligase"/>
</dbReference>
<keyword evidence="7 11" id="KW-0067">ATP-binding</keyword>
<evidence type="ECO:0000256" key="3">
    <source>
        <dbReference type="ARBA" id="ARBA00011738"/>
    </source>
</evidence>
<evidence type="ECO:0000256" key="5">
    <source>
        <dbReference type="ARBA" id="ARBA00022598"/>
    </source>
</evidence>
<dbReference type="SUPFAM" id="SSF55681">
    <property type="entry name" value="Class II aaRS and biotin synthetases"/>
    <property type="match status" value="1"/>
</dbReference>
<dbReference type="FunFam" id="3.30.930.10:FF:000005">
    <property type="entry name" value="Histidine--tRNA ligase"/>
    <property type="match status" value="1"/>
</dbReference>
<keyword evidence="6 11" id="KW-0547">Nucleotide-binding</keyword>
<evidence type="ECO:0000256" key="8">
    <source>
        <dbReference type="ARBA" id="ARBA00022917"/>
    </source>
</evidence>
<dbReference type="Pfam" id="PF13393">
    <property type="entry name" value="tRNA-synt_His"/>
    <property type="match status" value="1"/>
</dbReference>
<dbReference type="InterPro" id="IPR041715">
    <property type="entry name" value="HisRS-like_core"/>
</dbReference>
<keyword evidence="9 11" id="KW-0030">Aminoacyl-tRNA synthetase</keyword>
<dbReference type="Gene3D" id="3.40.50.800">
    <property type="entry name" value="Anticodon-binding domain"/>
    <property type="match status" value="1"/>
</dbReference>
<gene>
    <name evidence="11 13" type="primary">hisS</name>
    <name evidence="13" type="ORF">NCTC10359_02095</name>
</gene>
<dbReference type="PANTHER" id="PTHR43707">
    <property type="entry name" value="HISTIDYL-TRNA SYNTHETASE"/>
    <property type="match status" value="1"/>
</dbReference>
<comment type="catalytic activity">
    <reaction evidence="10 11">
        <text>tRNA(His) + L-histidine + ATP = L-histidyl-tRNA(His) + AMP + diphosphate + H(+)</text>
        <dbReference type="Rhea" id="RHEA:17313"/>
        <dbReference type="Rhea" id="RHEA-COMP:9665"/>
        <dbReference type="Rhea" id="RHEA-COMP:9689"/>
        <dbReference type="ChEBI" id="CHEBI:15378"/>
        <dbReference type="ChEBI" id="CHEBI:30616"/>
        <dbReference type="ChEBI" id="CHEBI:33019"/>
        <dbReference type="ChEBI" id="CHEBI:57595"/>
        <dbReference type="ChEBI" id="CHEBI:78442"/>
        <dbReference type="ChEBI" id="CHEBI:78527"/>
        <dbReference type="ChEBI" id="CHEBI:456215"/>
        <dbReference type="EC" id="6.1.1.21"/>
    </reaction>
</comment>
<dbReference type="CDD" id="cd00859">
    <property type="entry name" value="HisRS_anticodon"/>
    <property type="match status" value="1"/>
</dbReference>
<accession>A0A378TS14</accession>
<dbReference type="InterPro" id="IPR004154">
    <property type="entry name" value="Anticodon-bd"/>
</dbReference>
<evidence type="ECO:0000259" key="12">
    <source>
        <dbReference type="PROSITE" id="PS50862"/>
    </source>
</evidence>
<dbReference type="NCBIfam" id="TIGR00442">
    <property type="entry name" value="hisS"/>
    <property type="match status" value="1"/>
</dbReference>
<dbReference type="Pfam" id="PF03129">
    <property type="entry name" value="HGTP_anticodon"/>
    <property type="match status" value="1"/>
</dbReference>
<dbReference type="STRING" id="477.A9309_02925"/>
<name>A0A378TS14_MORLA</name>
<dbReference type="PANTHER" id="PTHR43707:SF1">
    <property type="entry name" value="HISTIDINE--TRNA LIGASE, MITOCHONDRIAL-RELATED"/>
    <property type="match status" value="1"/>
</dbReference>
<evidence type="ECO:0000256" key="10">
    <source>
        <dbReference type="ARBA" id="ARBA00047639"/>
    </source>
</evidence>
<evidence type="ECO:0000313" key="14">
    <source>
        <dbReference type="Proteomes" id="UP000254437"/>
    </source>
</evidence>
<evidence type="ECO:0000256" key="6">
    <source>
        <dbReference type="ARBA" id="ARBA00022741"/>
    </source>
</evidence>
<comment type="subcellular location">
    <subcellularLocation>
        <location evidence="1 11">Cytoplasm</location>
    </subcellularLocation>
</comment>
<protein>
    <recommendedName>
        <fullName evidence="11">Histidine--tRNA ligase</fullName>
        <ecNumber evidence="11">6.1.1.21</ecNumber>
    </recommendedName>
    <alternativeName>
        <fullName evidence="11">Histidyl-tRNA synthetase</fullName>
        <shortName evidence="11">HisRS</shortName>
    </alternativeName>
</protein>
<comment type="subunit">
    <text evidence="3 11">Homodimer.</text>
</comment>
<dbReference type="InterPro" id="IPR033656">
    <property type="entry name" value="HisRS_anticodon"/>
</dbReference>
<dbReference type="EC" id="6.1.1.21" evidence="11"/>
<dbReference type="GO" id="GO:0004821">
    <property type="term" value="F:histidine-tRNA ligase activity"/>
    <property type="evidence" value="ECO:0007669"/>
    <property type="project" value="UniProtKB-UniRule"/>
</dbReference>
<keyword evidence="5 11" id="KW-0436">Ligase</keyword>
<dbReference type="CDD" id="cd00773">
    <property type="entry name" value="HisRS-like_core"/>
    <property type="match status" value="1"/>
</dbReference>
<evidence type="ECO:0000256" key="2">
    <source>
        <dbReference type="ARBA" id="ARBA00008226"/>
    </source>
</evidence>
<dbReference type="SUPFAM" id="SSF52954">
    <property type="entry name" value="Class II aaRS ABD-related"/>
    <property type="match status" value="1"/>
</dbReference>
<dbReference type="InterPro" id="IPR006195">
    <property type="entry name" value="aa-tRNA-synth_II"/>
</dbReference>
<proteinExistence type="inferred from homology"/>
<dbReference type="InterPro" id="IPR036621">
    <property type="entry name" value="Anticodon-bd_dom_sf"/>
</dbReference>
<dbReference type="InterPro" id="IPR004516">
    <property type="entry name" value="HisRS/HisZ"/>
</dbReference>
<evidence type="ECO:0000256" key="1">
    <source>
        <dbReference type="ARBA" id="ARBA00004496"/>
    </source>
</evidence>
<comment type="similarity">
    <text evidence="2 11">Belongs to the class-II aminoacyl-tRNA synthetase family.</text>
</comment>
<dbReference type="InterPro" id="IPR045864">
    <property type="entry name" value="aa-tRNA-synth_II/BPL/LPL"/>
</dbReference>
<evidence type="ECO:0000256" key="11">
    <source>
        <dbReference type="HAMAP-Rule" id="MF_00127"/>
    </source>
</evidence>
<dbReference type="EMBL" id="UGQU01000003">
    <property type="protein sequence ID" value="STZ63659.1"/>
    <property type="molecule type" value="Genomic_DNA"/>
</dbReference>
<keyword evidence="8 11" id="KW-0648">Protein biosynthesis</keyword>
<sequence length="624" mass="70270">MSKLTAIRGFNDILPTDTAKWRAVESVLTQVLDGYGFSQIRLPMVEETDLFARGVGEATDIVEKEMFGVVHGNQNTGKDENEKSFTLRPEGTAGCVRAVVEHNLTRGDTPKLWYMGAMFRYERPQKGRYRQFTQLGVESIGSPLPDADAELIAMTAMMWKCLGIDEHVTLQLNTLGEAHERIAYKTALVEYLTAHFDGLDDDSQRRVSTNPLRVLDSKDEQTQAILLGAPKLSDFLGDESRLHFEQVQNYLHTLGIDFEINEKLVRGLDYYNKTVFEWVTDKLGSQATVCGGGRYDGLVGIVKGKPEQSEPAVGFAMGLERLMLLMETVNPIADTADCDVFVVASENVYMNAVLYANELRTHRPNMRVKMASATSLKSQMKKADKSGAKFTVIIGDDEVANQTVSIKNMATGEQRSFDVDDVFFDFGFIGESLFAQWEEKTGTTLPKRFEEFENFTKEYADFAEGVYLTEDFDKDTVKAWIDQEDGEFVEKIHIFANANGTGSEYAFWQKDDETDLENAPIVVLGDEGGLHVVAQNFDEWLSLLSLDSEIYVDWEEAGFAQMSDEEKEEYGDNPSEFADEYRSWLDEQGLSAIDFDEADKIVQNAQANHGDDFLAWCNQFFDEE</sequence>
<evidence type="ECO:0000313" key="13">
    <source>
        <dbReference type="EMBL" id="STZ63659.1"/>
    </source>
</evidence>
<dbReference type="Proteomes" id="UP000254437">
    <property type="component" value="Unassembled WGS sequence"/>
</dbReference>
<feature type="domain" description="Aminoacyl-transfer RNA synthetases class-II family profile" evidence="12">
    <location>
        <begin position="1"/>
        <end position="364"/>
    </location>
</feature>
<dbReference type="PROSITE" id="PS50862">
    <property type="entry name" value="AA_TRNA_LIGASE_II"/>
    <property type="match status" value="1"/>
</dbReference>
<reference evidence="13 14" key="1">
    <citation type="submission" date="2018-06" db="EMBL/GenBank/DDBJ databases">
        <authorList>
            <consortium name="Pathogen Informatics"/>
            <person name="Doyle S."/>
        </authorList>
    </citation>
    <scope>NUCLEOTIDE SEQUENCE [LARGE SCALE GENOMIC DNA]</scope>
    <source>
        <strain evidence="13 14">NCTC10359</strain>
    </source>
</reference>